<evidence type="ECO:0000256" key="2">
    <source>
        <dbReference type="ARBA" id="ARBA00022801"/>
    </source>
</evidence>
<dbReference type="GO" id="GO:0016787">
    <property type="term" value="F:hydrolase activity"/>
    <property type="evidence" value="ECO:0007669"/>
    <property type="project" value="UniProtKB-KW"/>
</dbReference>
<dbReference type="EMBL" id="FQXK01000022">
    <property type="protein sequence ID" value="SHI27246.1"/>
    <property type="molecule type" value="Genomic_DNA"/>
</dbReference>
<dbReference type="PANTHER" id="PTHR43736:SF1">
    <property type="entry name" value="DIHYDRONEOPTERIN TRIPHOSPHATE DIPHOSPHATASE"/>
    <property type="match status" value="1"/>
</dbReference>
<keyword evidence="2" id="KW-0378">Hydrolase</keyword>
<dbReference type="STRING" id="1121131.SAMN02745229_02624"/>
<feature type="domain" description="Nudix hydrolase" evidence="3">
    <location>
        <begin position="43"/>
        <end position="175"/>
    </location>
</feature>
<dbReference type="GeneID" id="89511174"/>
<dbReference type="InterPro" id="IPR020084">
    <property type="entry name" value="NUDIX_hydrolase_CS"/>
</dbReference>
<accession>A0A1M5ZT17</accession>
<dbReference type="PROSITE" id="PS51462">
    <property type="entry name" value="NUDIX"/>
    <property type="match status" value="1"/>
</dbReference>
<gene>
    <name evidence="4" type="ORF">SAMN02745229_02624</name>
</gene>
<evidence type="ECO:0000313" key="4">
    <source>
        <dbReference type="EMBL" id="SHI27246.1"/>
    </source>
</evidence>
<organism evidence="4 5">
    <name type="scientific">Butyrivibrio fibrisolvens DSM 3071</name>
    <dbReference type="NCBI Taxonomy" id="1121131"/>
    <lineage>
        <taxon>Bacteria</taxon>
        <taxon>Bacillati</taxon>
        <taxon>Bacillota</taxon>
        <taxon>Clostridia</taxon>
        <taxon>Lachnospirales</taxon>
        <taxon>Lachnospiraceae</taxon>
        <taxon>Butyrivibrio</taxon>
    </lineage>
</organism>
<evidence type="ECO:0000313" key="5">
    <source>
        <dbReference type="Proteomes" id="UP000184278"/>
    </source>
</evidence>
<dbReference type="PROSITE" id="PS00893">
    <property type="entry name" value="NUDIX_BOX"/>
    <property type="match status" value="1"/>
</dbReference>
<dbReference type="InterPro" id="IPR000086">
    <property type="entry name" value="NUDIX_hydrolase_dom"/>
</dbReference>
<dbReference type="InterPro" id="IPR015797">
    <property type="entry name" value="NUDIX_hydrolase-like_dom_sf"/>
</dbReference>
<dbReference type="AlphaFoldDB" id="A0A1M5ZT17"/>
<dbReference type="SUPFAM" id="SSF55811">
    <property type="entry name" value="Nudix"/>
    <property type="match status" value="1"/>
</dbReference>
<dbReference type="Proteomes" id="UP000184278">
    <property type="component" value="Unassembled WGS sequence"/>
</dbReference>
<name>A0A1M5ZT17_BUTFI</name>
<evidence type="ECO:0000256" key="1">
    <source>
        <dbReference type="ARBA" id="ARBA00005582"/>
    </source>
</evidence>
<evidence type="ECO:0000259" key="3">
    <source>
        <dbReference type="PROSITE" id="PS51462"/>
    </source>
</evidence>
<dbReference type="PANTHER" id="PTHR43736">
    <property type="entry name" value="ADP-RIBOSE PYROPHOSPHATASE"/>
    <property type="match status" value="1"/>
</dbReference>
<dbReference type="Gene3D" id="3.90.79.10">
    <property type="entry name" value="Nucleoside Triphosphate Pyrophosphohydrolase"/>
    <property type="match status" value="1"/>
</dbReference>
<reference evidence="5" key="1">
    <citation type="submission" date="2016-11" db="EMBL/GenBank/DDBJ databases">
        <authorList>
            <person name="Varghese N."/>
            <person name="Submissions S."/>
        </authorList>
    </citation>
    <scope>NUCLEOTIDE SEQUENCE [LARGE SCALE GENOMIC DNA]</scope>
    <source>
        <strain evidence="5">DSM 3071</strain>
    </source>
</reference>
<dbReference type="Pfam" id="PF00293">
    <property type="entry name" value="NUDIX"/>
    <property type="match status" value="1"/>
</dbReference>
<proteinExistence type="inferred from homology"/>
<keyword evidence="5" id="KW-1185">Reference proteome</keyword>
<dbReference type="RefSeq" id="WP_242951185.1">
    <property type="nucleotide sequence ID" value="NZ_FQXK01000022.1"/>
</dbReference>
<sequence length="175" mass="19820">MIFAVPMMDERAAVMELWDAYDSKLNKIDGMTLIRGEEVPNGFFHLVSEIIVRHVDGTYLLMQREHGRHLGGMWEATAGGSALQGEDPLACALRELSEETGIKADKLTEVGRVLHHLHRSIYVDYLCETNIDKNSVVLQEGETSAYKWVSAEELRSMPREALATQRMLNFIEELN</sequence>
<protein>
    <submittedName>
        <fullName evidence="4">8-oxo-dGTP pyrophosphatase MutT, NUDIX family</fullName>
    </submittedName>
</protein>
<comment type="similarity">
    <text evidence="1">Belongs to the Nudix hydrolase family.</text>
</comment>
<dbReference type="CDD" id="cd04693">
    <property type="entry name" value="NUDIX_Hydrolase"/>
    <property type="match status" value="1"/>
</dbReference>